<evidence type="ECO:0000313" key="2">
    <source>
        <dbReference type="Proteomes" id="UP001500567"/>
    </source>
</evidence>
<keyword evidence="2" id="KW-1185">Reference proteome</keyword>
<protein>
    <submittedName>
        <fullName evidence="1">Uncharacterized protein</fullName>
    </submittedName>
</protein>
<dbReference type="EMBL" id="BAABDJ010000001">
    <property type="protein sequence ID" value="GAA3994309.1"/>
    <property type="molecule type" value="Genomic_DNA"/>
</dbReference>
<sequence length="111" mass="12505">MVFIPEVIAHRIMARFAVTVRFSANFNEDFLALIPQHRAIINPLIEEHVVEAYAISVNGTRGGITMNGQNAAVIRAVVEQFPLFRFFEQVAVAELFVFDSMAARFPRSSLH</sequence>
<reference evidence="2" key="1">
    <citation type="journal article" date="2019" name="Int. J. Syst. Evol. Microbiol.">
        <title>The Global Catalogue of Microorganisms (GCM) 10K type strain sequencing project: providing services to taxonomists for standard genome sequencing and annotation.</title>
        <authorList>
            <consortium name="The Broad Institute Genomics Platform"/>
            <consortium name="The Broad Institute Genome Sequencing Center for Infectious Disease"/>
            <person name="Wu L."/>
            <person name="Ma J."/>
        </authorList>
    </citation>
    <scope>NUCLEOTIDE SEQUENCE [LARGE SCALE GENOMIC DNA]</scope>
    <source>
        <strain evidence="2">JCM 17224</strain>
    </source>
</reference>
<gene>
    <name evidence="1" type="ORF">GCM10022408_00780</name>
</gene>
<organism evidence="1 2">
    <name type="scientific">Hymenobacter fastidiosus</name>
    <dbReference type="NCBI Taxonomy" id="486264"/>
    <lineage>
        <taxon>Bacteria</taxon>
        <taxon>Pseudomonadati</taxon>
        <taxon>Bacteroidota</taxon>
        <taxon>Cytophagia</taxon>
        <taxon>Cytophagales</taxon>
        <taxon>Hymenobacteraceae</taxon>
        <taxon>Hymenobacter</taxon>
    </lineage>
</organism>
<proteinExistence type="predicted"/>
<dbReference type="Proteomes" id="UP001500567">
    <property type="component" value="Unassembled WGS sequence"/>
</dbReference>
<name>A0ABP7R901_9BACT</name>
<comment type="caution">
    <text evidence="1">The sequence shown here is derived from an EMBL/GenBank/DDBJ whole genome shotgun (WGS) entry which is preliminary data.</text>
</comment>
<evidence type="ECO:0000313" key="1">
    <source>
        <dbReference type="EMBL" id="GAA3994309.1"/>
    </source>
</evidence>
<accession>A0ABP7R901</accession>